<dbReference type="Proteomes" id="UP001596413">
    <property type="component" value="Unassembled WGS sequence"/>
</dbReference>
<evidence type="ECO:0000313" key="4">
    <source>
        <dbReference type="Proteomes" id="UP001596413"/>
    </source>
</evidence>
<evidence type="ECO:0000256" key="1">
    <source>
        <dbReference type="ARBA" id="ARBA00022527"/>
    </source>
</evidence>
<protein>
    <submittedName>
        <fullName evidence="3">ATP-binding protein</fullName>
    </submittedName>
</protein>
<gene>
    <name evidence="3" type="ORF">ACFQLX_13425</name>
</gene>
<dbReference type="EMBL" id="JBHSZO010000018">
    <property type="protein sequence ID" value="MFC7219159.1"/>
    <property type="molecule type" value="Genomic_DNA"/>
</dbReference>
<accession>A0ABW2GEF5</accession>
<evidence type="ECO:0000313" key="3">
    <source>
        <dbReference type="EMBL" id="MFC7219159.1"/>
    </source>
</evidence>
<keyword evidence="3" id="KW-0067">ATP-binding</keyword>
<dbReference type="GO" id="GO:0005524">
    <property type="term" value="F:ATP binding"/>
    <property type="evidence" value="ECO:0007669"/>
    <property type="project" value="UniProtKB-KW"/>
</dbReference>
<dbReference type="PANTHER" id="PTHR35526:SF3">
    <property type="entry name" value="ANTI-SIGMA-F FACTOR RSBW"/>
    <property type="match status" value="1"/>
</dbReference>
<dbReference type="PANTHER" id="PTHR35526">
    <property type="entry name" value="ANTI-SIGMA-F FACTOR RSBW-RELATED"/>
    <property type="match status" value="1"/>
</dbReference>
<organism evidence="3 4">
    <name type="scientific">Streptomyces polyrhachis</name>
    <dbReference type="NCBI Taxonomy" id="1282885"/>
    <lineage>
        <taxon>Bacteria</taxon>
        <taxon>Bacillati</taxon>
        <taxon>Actinomycetota</taxon>
        <taxon>Actinomycetes</taxon>
        <taxon>Kitasatosporales</taxon>
        <taxon>Streptomycetaceae</taxon>
        <taxon>Streptomyces</taxon>
    </lineage>
</organism>
<keyword evidence="1" id="KW-0418">Kinase</keyword>
<keyword evidence="4" id="KW-1185">Reference proteome</keyword>
<keyword evidence="3" id="KW-0547">Nucleotide-binding</keyword>
<dbReference type="SUPFAM" id="SSF55874">
    <property type="entry name" value="ATPase domain of HSP90 chaperone/DNA topoisomerase II/histidine kinase"/>
    <property type="match status" value="1"/>
</dbReference>
<sequence>MQQLQVQLVVRPDPVEVGRARRWARARLAWVGVEADDPSAETLILLISELVTNAVVHTGRPAELHMALPPPGGAAGILRVEVVDGSVRAPQLRQAASDATHGRGLELVGALADRWGWEVESGGKRIWCEVDRTPVRREVPGPAAALPAAAAAAAAVRAGFCEHARAVPQGG</sequence>
<dbReference type="InterPro" id="IPR003594">
    <property type="entry name" value="HATPase_dom"/>
</dbReference>
<dbReference type="CDD" id="cd16936">
    <property type="entry name" value="HATPase_RsbW-like"/>
    <property type="match status" value="1"/>
</dbReference>
<proteinExistence type="predicted"/>
<comment type="caution">
    <text evidence="3">The sequence shown here is derived from an EMBL/GenBank/DDBJ whole genome shotgun (WGS) entry which is preliminary data.</text>
</comment>
<dbReference type="Pfam" id="PF13581">
    <property type="entry name" value="HATPase_c_2"/>
    <property type="match status" value="1"/>
</dbReference>
<feature type="domain" description="Histidine kinase/HSP90-like ATPase" evidence="2">
    <location>
        <begin position="12"/>
        <end position="127"/>
    </location>
</feature>
<dbReference type="RefSeq" id="WP_386414711.1">
    <property type="nucleotide sequence ID" value="NZ_JBHSZO010000018.1"/>
</dbReference>
<keyword evidence="1" id="KW-0723">Serine/threonine-protein kinase</keyword>
<reference evidence="4" key="1">
    <citation type="journal article" date="2019" name="Int. J. Syst. Evol. Microbiol.">
        <title>The Global Catalogue of Microorganisms (GCM) 10K type strain sequencing project: providing services to taxonomists for standard genome sequencing and annotation.</title>
        <authorList>
            <consortium name="The Broad Institute Genomics Platform"/>
            <consortium name="The Broad Institute Genome Sequencing Center for Infectious Disease"/>
            <person name="Wu L."/>
            <person name="Ma J."/>
        </authorList>
    </citation>
    <scope>NUCLEOTIDE SEQUENCE [LARGE SCALE GENOMIC DNA]</scope>
    <source>
        <strain evidence="4">CGMCC 1.13681</strain>
    </source>
</reference>
<dbReference type="InterPro" id="IPR050267">
    <property type="entry name" value="Anti-sigma-factor_SerPK"/>
</dbReference>
<keyword evidence="1" id="KW-0808">Transferase</keyword>
<name>A0ABW2GEF5_9ACTN</name>
<dbReference type="Gene3D" id="3.30.565.10">
    <property type="entry name" value="Histidine kinase-like ATPase, C-terminal domain"/>
    <property type="match status" value="1"/>
</dbReference>
<evidence type="ECO:0000259" key="2">
    <source>
        <dbReference type="Pfam" id="PF13581"/>
    </source>
</evidence>
<dbReference type="InterPro" id="IPR036890">
    <property type="entry name" value="HATPase_C_sf"/>
</dbReference>